<dbReference type="CDD" id="cd00090">
    <property type="entry name" value="HTH_ARSR"/>
    <property type="match status" value="1"/>
</dbReference>
<organism evidence="5 6">
    <name type="scientific">Egicoccus halophilus</name>
    <dbReference type="NCBI Taxonomy" id="1670830"/>
    <lineage>
        <taxon>Bacteria</taxon>
        <taxon>Bacillati</taxon>
        <taxon>Actinomycetota</taxon>
        <taxon>Nitriliruptoria</taxon>
        <taxon>Egicoccales</taxon>
        <taxon>Egicoccaceae</taxon>
        <taxon>Egicoccus</taxon>
    </lineage>
</organism>
<reference evidence="5" key="1">
    <citation type="journal article" date="2014" name="Int. J. Syst. Evol. Microbiol.">
        <title>Complete genome sequence of Corynebacterium casei LMG S-19264T (=DSM 44701T), isolated from a smear-ripened cheese.</title>
        <authorList>
            <consortium name="US DOE Joint Genome Institute (JGI-PGF)"/>
            <person name="Walter F."/>
            <person name="Albersmeier A."/>
            <person name="Kalinowski J."/>
            <person name="Ruckert C."/>
        </authorList>
    </citation>
    <scope>NUCLEOTIDE SEQUENCE</scope>
    <source>
        <strain evidence="5">CGMCC 1.14988</strain>
    </source>
</reference>
<feature type="domain" description="HTH arsR-type" evidence="4">
    <location>
        <begin position="7"/>
        <end position="101"/>
    </location>
</feature>
<dbReference type="InterPro" id="IPR036390">
    <property type="entry name" value="WH_DNA-bd_sf"/>
</dbReference>
<name>A0A8J3EST5_9ACTN</name>
<comment type="caution">
    <text evidence="5">The sequence shown here is derived from an EMBL/GenBank/DDBJ whole genome shotgun (WGS) entry which is preliminary data.</text>
</comment>
<reference evidence="5" key="2">
    <citation type="submission" date="2020-09" db="EMBL/GenBank/DDBJ databases">
        <authorList>
            <person name="Sun Q."/>
            <person name="Zhou Y."/>
        </authorList>
    </citation>
    <scope>NUCLEOTIDE SEQUENCE</scope>
    <source>
        <strain evidence="5">CGMCC 1.14988</strain>
    </source>
</reference>
<dbReference type="PROSITE" id="PS50987">
    <property type="entry name" value="HTH_ARSR_2"/>
    <property type="match status" value="1"/>
</dbReference>
<proteinExistence type="predicted"/>
<sequence>MPDDDAFDRTSLQRVTDIFKALSNPLRVGIVRELAAGDRAVHELVAALDVAQPRVSEHLAILRGARLVEARRAGRTVSYHLVDEHVAHIVEDAVVHAHEPL</sequence>
<dbReference type="GO" id="GO:0003700">
    <property type="term" value="F:DNA-binding transcription factor activity"/>
    <property type="evidence" value="ECO:0007669"/>
    <property type="project" value="InterPro"/>
</dbReference>
<dbReference type="PRINTS" id="PR00778">
    <property type="entry name" value="HTHARSR"/>
</dbReference>
<dbReference type="GO" id="GO:0003677">
    <property type="term" value="F:DNA binding"/>
    <property type="evidence" value="ECO:0007669"/>
    <property type="project" value="UniProtKB-KW"/>
</dbReference>
<dbReference type="PANTHER" id="PTHR43132">
    <property type="entry name" value="ARSENICAL RESISTANCE OPERON REPRESSOR ARSR-RELATED"/>
    <property type="match status" value="1"/>
</dbReference>
<dbReference type="EMBL" id="BMHA01000002">
    <property type="protein sequence ID" value="GGI03741.1"/>
    <property type="molecule type" value="Genomic_DNA"/>
</dbReference>
<protein>
    <recommendedName>
        <fullName evidence="4">HTH arsR-type domain-containing protein</fullName>
    </recommendedName>
</protein>
<dbReference type="Proteomes" id="UP000650511">
    <property type="component" value="Unassembled WGS sequence"/>
</dbReference>
<evidence type="ECO:0000313" key="6">
    <source>
        <dbReference type="Proteomes" id="UP000650511"/>
    </source>
</evidence>
<dbReference type="Gene3D" id="1.10.10.10">
    <property type="entry name" value="Winged helix-like DNA-binding domain superfamily/Winged helix DNA-binding domain"/>
    <property type="match status" value="1"/>
</dbReference>
<dbReference type="PANTHER" id="PTHR43132:SF6">
    <property type="entry name" value="HTH-TYPE TRANSCRIPTIONAL REPRESSOR CZRA"/>
    <property type="match status" value="1"/>
</dbReference>
<keyword evidence="2" id="KW-0238">DNA-binding</keyword>
<evidence type="ECO:0000256" key="1">
    <source>
        <dbReference type="ARBA" id="ARBA00023015"/>
    </source>
</evidence>
<gene>
    <name evidence="5" type="ORF">GCM10011354_05550</name>
</gene>
<evidence type="ECO:0000259" key="4">
    <source>
        <dbReference type="PROSITE" id="PS50987"/>
    </source>
</evidence>
<dbReference type="NCBIfam" id="NF033788">
    <property type="entry name" value="HTH_metalloreg"/>
    <property type="match status" value="1"/>
</dbReference>
<evidence type="ECO:0000313" key="5">
    <source>
        <dbReference type="EMBL" id="GGI03741.1"/>
    </source>
</evidence>
<dbReference type="InterPro" id="IPR011991">
    <property type="entry name" value="ArsR-like_HTH"/>
</dbReference>
<dbReference type="InterPro" id="IPR001845">
    <property type="entry name" value="HTH_ArsR_DNA-bd_dom"/>
</dbReference>
<dbReference type="InterPro" id="IPR036388">
    <property type="entry name" value="WH-like_DNA-bd_sf"/>
</dbReference>
<keyword evidence="6" id="KW-1185">Reference proteome</keyword>
<keyword evidence="1" id="KW-0805">Transcription regulation</keyword>
<dbReference type="SMART" id="SM00418">
    <property type="entry name" value="HTH_ARSR"/>
    <property type="match status" value="1"/>
</dbReference>
<dbReference type="OrthoDB" id="3628427at2"/>
<dbReference type="Pfam" id="PF01022">
    <property type="entry name" value="HTH_5"/>
    <property type="match status" value="1"/>
</dbReference>
<dbReference type="AlphaFoldDB" id="A0A8J3EST5"/>
<dbReference type="SUPFAM" id="SSF46785">
    <property type="entry name" value="Winged helix' DNA-binding domain"/>
    <property type="match status" value="1"/>
</dbReference>
<dbReference type="InterPro" id="IPR051011">
    <property type="entry name" value="Metal_resp_trans_reg"/>
</dbReference>
<dbReference type="RefSeq" id="WP_130650940.1">
    <property type="nucleotide sequence ID" value="NZ_BMHA01000002.1"/>
</dbReference>
<evidence type="ECO:0000256" key="2">
    <source>
        <dbReference type="ARBA" id="ARBA00023125"/>
    </source>
</evidence>
<keyword evidence="3" id="KW-0804">Transcription</keyword>
<evidence type="ECO:0000256" key="3">
    <source>
        <dbReference type="ARBA" id="ARBA00023163"/>
    </source>
</evidence>
<accession>A0A8J3EST5</accession>